<dbReference type="AlphaFoldDB" id="A0A8E1RXQ1"/>
<keyword evidence="1" id="KW-1133">Transmembrane helix</keyword>
<evidence type="ECO:0000313" key="3">
    <source>
        <dbReference type="Proteomes" id="UP000071979"/>
    </source>
</evidence>
<protein>
    <recommendedName>
        <fullName evidence="4">DUF4105 domain-containing protein</fullName>
    </recommendedName>
</protein>
<dbReference type="Proteomes" id="UP000071979">
    <property type="component" value="Unassembled WGS sequence"/>
</dbReference>
<organism evidence="2 3">
    <name type="scientific">Pantoea dispersa</name>
    <dbReference type="NCBI Taxonomy" id="59814"/>
    <lineage>
        <taxon>Bacteria</taxon>
        <taxon>Pseudomonadati</taxon>
        <taxon>Pseudomonadota</taxon>
        <taxon>Gammaproteobacteria</taxon>
        <taxon>Enterobacterales</taxon>
        <taxon>Erwiniaceae</taxon>
        <taxon>Pantoea</taxon>
    </lineage>
</organism>
<proteinExistence type="predicted"/>
<feature type="transmembrane region" description="Helical" evidence="1">
    <location>
        <begin position="105"/>
        <end position="126"/>
    </location>
</feature>
<evidence type="ECO:0008006" key="4">
    <source>
        <dbReference type="Google" id="ProtNLM"/>
    </source>
</evidence>
<dbReference type="RefSeq" id="WP_058774988.1">
    <property type="nucleotide sequence ID" value="NZ_CP168602.1"/>
</dbReference>
<dbReference type="EMBL" id="LDSE01000027">
    <property type="protein sequence ID" value="KTS66960.1"/>
    <property type="molecule type" value="Genomic_DNA"/>
</dbReference>
<name>A0A8E1RXQ1_9GAMM</name>
<keyword evidence="1" id="KW-0472">Membrane</keyword>
<feature type="transmembrane region" description="Helical" evidence="1">
    <location>
        <begin position="74"/>
        <end position="93"/>
    </location>
</feature>
<keyword evidence="1" id="KW-0812">Transmembrane</keyword>
<feature type="transmembrane region" description="Helical" evidence="1">
    <location>
        <begin position="162"/>
        <end position="179"/>
    </location>
</feature>
<comment type="caution">
    <text evidence="2">The sequence shown here is derived from an EMBL/GenBank/DDBJ whole genome shotgun (WGS) entry which is preliminary data.</text>
</comment>
<evidence type="ECO:0000256" key="1">
    <source>
        <dbReference type="SAM" id="Phobius"/>
    </source>
</evidence>
<accession>A0A8E1RXQ1</accession>
<evidence type="ECO:0000313" key="2">
    <source>
        <dbReference type="EMBL" id="KTS66960.1"/>
    </source>
</evidence>
<gene>
    <name evidence="2" type="ORF">SA3R_14945</name>
</gene>
<sequence length="420" mass="47522">MIKLLLLLAGRELLVRYRLLIYGLALCGVLLAGMIVADVLVDGHINLSLQVLALLLSLSLLFNLLSGEVSLQRWLNLLFSLIFVGTLLAGALWHGDERQLKKLLLTVMEICLLFNGLFRCLSAALIQRQRWVRHFMLGCGEMVLSVVLFFNDNLHTCLLLGGWLVLLLLSFSLTVWRVWRQWQRLPAGQSVTLLPWFCRGHRHIARLRPWQQARFPPDAAAFPLCVHVWQAQSEASQQPKRYVIDRYIGVINGEGHFCTGHAALSFGERGYISLYPQQEIDPQPHELPRLLLAGQINDRPGRFLPSLAAEIADWRSPDLTFSFQHYNGQALASYWQANRGDSLYNLTAKNCSTTVVDALDVAFEGYYGQRLQQVFALLLQPAFWGACVLRERAEIMTWTPGLVADYVRLMKKTLGACPGR</sequence>
<reference evidence="2 3" key="1">
    <citation type="journal article" date="2016" name="Front. Microbiol.">
        <title>Genomic Resource of Rice Seed Associated Bacteria.</title>
        <authorList>
            <person name="Midha S."/>
            <person name="Bansal K."/>
            <person name="Sharma S."/>
            <person name="Kumar N."/>
            <person name="Patil P.P."/>
            <person name="Chaudhry V."/>
            <person name="Patil P.B."/>
        </authorList>
    </citation>
    <scope>NUCLEOTIDE SEQUENCE [LARGE SCALE GENOMIC DNA]</scope>
    <source>
        <strain evidence="2 3">SA3</strain>
    </source>
</reference>
<feature type="transmembrane region" description="Helical" evidence="1">
    <location>
        <begin position="20"/>
        <end position="41"/>
    </location>
</feature>
<feature type="transmembrane region" description="Helical" evidence="1">
    <location>
        <begin position="47"/>
        <end position="65"/>
    </location>
</feature>